<keyword evidence="1" id="KW-1133">Transmembrane helix</keyword>
<proteinExistence type="predicted"/>
<dbReference type="KEGG" id="char:116221770"/>
<organism evidence="2 3">
    <name type="scientific">Clupea harengus</name>
    <name type="common">Atlantic herring</name>
    <dbReference type="NCBI Taxonomy" id="7950"/>
    <lineage>
        <taxon>Eukaryota</taxon>
        <taxon>Metazoa</taxon>
        <taxon>Chordata</taxon>
        <taxon>Craniata</taxon>
        <taxon>Vertebrata</taxon>
        <taxon>Euteleostomi</taxon>
        <taxon>Actinopterygii</taxon>
        <taxon>Neopterygii</taxon>
        <taxon>Teleostei</taxon>
        <taxon>Clupei</taxon>
        <taxon>Clupeiformes</taxon>
        <taxon>Clupeoidei</taxon>
        <taxon>Clupeidae</taxon>
        <taxon>Clupea</taxon>
    </lineage>
</organism>
<protein>
    <submittedName>
        <fullName evidence="3">E3 ubiquitin-protein ligase RNF213-like</fullName>
    </submittedName>
</protein>
<feature type="transmembrane region" description="Helical" evidence="1">
    <location>
        <begin position="226"/>
        <end position="245"/>
    </location>
</feature>
<evidence type="ECO:0000256" key="1">
    <source>
        <dbReference type="SAM" id="Phobius"/>
    </source>
</evidence>
<dbReference type="GO" id="GO:0016887">
    <property type="term" value="F:ATP hydrolysis activity"/>
    <property type="evidence" value="ECO:0007669"/>
    <property type="project" value="InterPro"/>
</dbReference>
<dbReference type="InterPro" id="IPR031248">
    <property type="entry name" value="RNF213"/>
</dbReference>
<keyword evidence="1" id="KW-0472">Membrane</keyword>
<evidence type="ECO:0000313" key="2">
    <source>
        <dbReference type="Proteomes" id="UP000515152"/>
    </source>
</evidence>
<dbReference type="GeneID" id="116221770"/>
<name>A0A6P8FZL1_CLUHA</name>
<accession>A0A6P8FZL1</accession>
<reference evidence="3" key="1">
    <citation type="submission" date="2025-08" db="UniProtKB">
        <authorList>
            <consortium name="RefSeq"/>
        </authorList>
    </citation>
    <scope>IDENTIFICATION</scope>
</reference>
<dbReference type="AlphaFoldDB" id="A0A6P8FZL1"/>
<dbReference type="GO" id="GO:0004842">
    <property type="term" value="F:ubiquitin-protein transferase activity"/>
    <property type="evidence" value="ECO:0007669"/>
    <property type="project" value="InterPro"/>
</dbReference>
<dbReference type="PANTHER" id="PTHR22605">
    <property type="entry name" value="RZ-TYPE DOMAIN-CONTAINING PROTEIN"/>
    <property type="match status" value="1"/>
</dbReference>
<dbReference type="PANTHER" id="PTHR22605:SF16">
    <property type="entry name" value="E3 UBIQUITIN-PROTEIN LIGASE RNF213"/>
    <property type="match status" value="1"/>
</dbReference>
<sequence>MAPLCLSVYQDETQPLPSYDEILICTPETTAEEVELILRRALLSGSRHEKIYSLLNADKLNHEVSRKLESIFYKLSKTQDNSARENYRLIICYDSQANHSYVATAFDNYKRTLPENPNRNQEIKQYLKSQLKMASGAGNGFGKLHQFQRFPQRTKLVFSEHAGMGKSLYVKSLINASMKELKEEGFTHKTIRLSESQLRPEHIIQQFQLYEDKPTDTVPRIFHFDVPPVVSVSFVCTVLFFYWIFKCSI</sequence>
<keyword evidence="1" id="KW-0812">Transmembrane</keyword>
<evidence type="ECO:0000313" key="3">
    <source>
        <dbReference type="RefSeq" id="XP_031428790.1"/>
    </source>
</evidence>
<dbReference type="Proteomes" id="UP000515152">
    <property type="component" value="Chromosome 9"/>
</dbReference>
<dbReference type="RefSeq" id="XP_031428790.1">
    <property type="nucleotide sequence ID" value="XM_031572930.1"/>
</dbReference>
<dbReference type="OrthoDB" id="2423195at2759"/>
<keyword evidence="2" id="KW-1185">Reference proteome</keyword>
<gene>
    <name evidence="3" type="primary">LOC116221770</name>
</gene>